<name>A0A9E7MSE4_9CAUD</name>
<keyword evidence="1" id="KW-0378">Hydrolase</keyword>
<proteinExistence type="predicted"/>
<dbReference type="InterPro" id="IPR009003">
    <property type="entry name" value="Peptidase_S1_PA"/>
</dbReference>
<reference evidence="2 3" key="1">
    <citation type="submission" date="2022-05" db="EMBL/GenBank/DDBJ databases">
        <authorList>
            <person name="Friedrich I."/>
            <person name="Poehlein A."/>
            <person name="Schneider D."/>
            <person name="Hertel R."/>
            <person name="Daniel R."/>
        </authorList>
    </citation>
    <scope>NUCLEOTIDE SEQUENCE [LARGE SCALE GENOMIC DNA]</scope>
</reference>
<dbReference type="Pfam" id="PF13365">
    <property type="entry name" value="Trypsin_2"/>
    <property type="match status" value="1"/>
</dbReference>
<dbReference type="Gene3D" id="2.40.10.10">
    <property type="entry name" value="Trypsin-like serine proteases"/>
    <property type="match status" value="2"/>
</dbReference>
<dbReference type="GO" id="GO:0016787">
    <property type="term" value="F:hydrolase activity"/>
    <property type="evidence" value="ECO:0007669"/>
    <property type="project" value="UniProtKB-KW"/>
</dbReference>
<dbReference type="InterPro" id="IPR043504">
    <property type="entry name" value="Peptidase_S1_PA_chymotrypsin"/>
</dbReference>
<evidence type="ECO:0000313" key="2">
    <source>
        <dbReference type="EMBL" id="USN15568.1"/>
    </source>
</evidence>
<keyword evidence="3" id="KW-1185">Reference proteome</keyword>
<organism evidence="2 3">
    <name type="scientific">Brevundimonas phage vB_BpoS-Kikimora</name>
    <dbReference type="NCBI Taxonomy" id="2948601"/>
    <lineage>
        <taxon>Viruses</taxon>
        <taxon>Duplodnaviria</taxon>
        <taxon>Heunggongvirae</taxon>
        <taxon>Uroviricota</taxon>
        <taxon>Caudoviricetes</taxon>
        <taxon>Jeanschmidtviridae</taxon>
        <taxon>Kikimoravirus</taxon>
        <taxon>Kikimoravirus kikimora</taxon>
    </lineage>
</organism>
<gene>
    <name evidence="2" type="ORF">KIKIMORA_04500</name>
</gene>
<sequence length="238" mass="24952">MRRLAAAFTAFLLCLTFPTSLSAPPVQAEPMGLVGRASGPYFVNLNSTGMILCLVLPEGVPPDTPLSSLTVLQRLQVRVVTGTGSVIGPGRVLTAAHVVEGAAQCVFQDKPMTPLHFDRALDLAVLAVPLPTPAQLELHCGGLRRGREYLGVGWAYGRDFALQRFTFTGVYADMPLRNASQPALHQAIMSGEAHSGMSGGPVLDGAGRVVGVINVGGPGRGGVRDLSQTPLCGEDPSW</sequence>
<evidence type="ECO:0000313" key="3">
    <source>
        <dbReference type="Proteomes" id="UP001056576"/>
    </source>
</evidence>
<dbReference type="Proteomes" id="UP001056576">
    <property type="component" value="Segment"/>
</dbReference>
<dbReference type="SUPFAM" id="SSF50494">
    <property type="entry name" value="Trypsin-like serine proteases"/>
    <property type="match status" value="1"/>
</dbReference>
<protein>
    <submittedName>
        <fullName evidence="2">Trypsin-like peptidase</fullName>
    </submittedName>
</protein>
<dbReference type="EMBL" id="ON529857">
    <property type="protein sequence ID" value="USN15568.1"/>
    <property type="molecule type" value="Genomic_DNA"/>
</dbReference>
<evidence type="ECO:0000256" key="1">
    <source>
        <dbReference type="ARBA" id="ARBA00022801"/>
    </source>
</evidence>
<accession>A0A9E7MSE4</accession>